<evidence type="ECO:0000313" key="2">
    <source>
        <dbReference type="Proteomes" id="UP000828941"/>
    </source>
</evidence>
<accession>A0ACB9MJK0</accession>
<organism evidence="1 2">
    <name type="scientific">Bauhinia variegata</name>
    <name type="common">Purple orchid tree</name>
    <name type="synonym">Phanera variegata</name>
    <dbReference type="NCBI Taxonomy" id="167791"/>
    <lineage>
        <taxon>Eukaryota</taxon>
        <taxon>Viridiplantae</taxon>
        <taxon>Streptophyta</taxon>
        <taxon>Embryophyta</taxon>
        <taxon>Tracheophyta</taxon>
        <taxon>Spermatophyta</taxon>
        <taxon>Magnoliopsida</taxon>
        <taxon>eudicotyledons</taxon>
        <taxon>Gunneridae</taxon>
        <taxon>Pentapetalae</taxon>
        <taxon>rosids</taxon>
        <taxon>fabids</taxon>
        <taxon>Fabales</taxon>
        <taxon>Fabaceae</taxon>
        <taxon>Cercidoideae</taxon>
        <taxon>Cercideae</taxon>
        <taxon>Bauhiniinae</taxon>
        <taxon>Bauhinia</taxon>
    </lineage>
</organism>
<dbReference type="EMBL" id="CM039434">
    <property type="protein sequence ID" value="KAI4324342.1"/>
    <property type="molecule type" value="Genomic_DNA"/>
</dbReference>
<sequence length="101" mass="11814">MADKTSPVSYNPCNRPESWGQWQKRREEAHSIQNRAFQQAQEALTQLNSILTLKDAHCQKMSTKDNYWSSIHPSVLQNLRQILKIQSDLDKFARDANTWKI</sequence>
<reference evidence="1 2" key="1">
    <citation type="journal article" date="2022" name="DNA Res.">
        <title>Chromosomal-level genome assembly of the orchid tree Bauhinia variegata (Leguminosae; Cercidoideae) supports the allotetraploid origin hypothesis of Bauhinia.</title>
        <authorList>
            <person name="Zhong Y."/>
            <person name="Chen Y."/>
            <person name="Zheng D."/>
            <person name="Pang J."/>
            <person name="Liu Y."/>
            <person name="Luo S."/>
            <person name="Meng S."/>
            <person name="Qian L."/>
            <person name="Wei D."/>
            <person name="Dai S."/>
            <person name="Zhou R."/>
        </authorList>
    </citation>
    <scope>NUCLEOTIDE SEQUENCE [LARGE SCALE GENOMIC DNA]</scope>
    <source>
        <strain evidence="1">BV-YZ2020</strain>
    </source>
</reference>
<proteinExistence type="predicted"/>
<protein>
    <submittedName>
        <fullName evidence="1">Uncharacterized protein</fullName>
    </submittedName>
</protein>
<keyword evidence="2" id="KW-1185">Reference proteome</keyword>
<evidence type="ECO:0000313" key="1">
    <source>
        <dbReference type="EMBL" id="KAI4324342.1"/>
    </source>
</evidence>
<gene>
    <name evidence="1" type="ORF">L6164_023889</name>
</gene>
<comment type="caution">
    <text evidence="1">The sequence shown here is derived from an EMBL/GenBank/DDBJ whole genome shotgun (WGS) entry which is preliminary data.</text>
</comment>
<dbReference type="Proteomes" id="UP000828941">
    <property type="component" value="Chromosome 9"/>
</dbReference>
<name>A0ACB9MJK0_BAUVA</name>